<organism evidence="16 17">
    <name type="scientific">Moritella yayanosii</name>
    <dbReference type="NCBI Taxonomy" id="69539"/>
    <lineage>
        <taxon>Bacteria</taxon>
        <taxon>Pseudomonadati</taxon>
        <taxon>Pseudomonadota</taxon>
        <taxon>Gammaproteobacteria</taxon>
        <taxon>Alteromonadales</taxon>
        <taxon>Moritellaceae</taxon>
        <taxon>Moritella</taxon>
    </lineage>
</organism>
<evidence type="ECO:0000313" key="17">
    <source>
        <dbReference type="Proteomes" id="UP000250163"/>
    </source>
</evidence>
<keyword evidence="4" id="KW-1003">Cell membrane</keyword>
<evidence type="ECO:0000256" key="2">
    <source>
        <dbReference type="ARBA" id="ARBA00004651"/>
    </source>
</evidence>
<dbReference type="InterPro" id="IPR033463">
    <property type="entry name" value="sCache_3"/>
</dbReference>
<proteinExistence type="predicted"/>
<dbReference type="InterPro" id="IPR029151">
    <property type="entry name" value="Sensor-like_sf"/>
</dbReference>
<dbReference type="SUPFAM" id="SSF55874">
    <property type="entry name" value="ATPase domain of HSP90 chaperone/DNA topoisomerase II/histidine kinase"/>
    <property type="match status" value="1"/>
</dbReference>
<evidence type="ECO:0000256" key="9">
    <source>
        <dbReference type="ARBA" id="ARBA00022777"/>
    </source>
</evidence>
<dbReference type="SMART" id="SM00387">
    <property type="entry name" value="HATPase_c"/>
    <property type="match status" value="1"/>
</dbReference>
<evidence type="ECO:0000256" key="8">
    <source>
        <dbReference type="ARBA" id="ARBA00022741"/>
    </source>
</evidence>
<gene>
    <name evidence="16" type="primary">citA</name>
    <name evidence="16" type="ORF">MORIYA_2888</name>
</gene>
<reference evidence="17" key="1">
    <citation type="submission" date="2018-05" db="EMBL/GenBank/DDBJ databases">
        <authorList>
            <person name="Cea G.-C."/>
            <person name="William W."/>
        </authorList>
    </citation>
    <scope>NUCLEOTIDE SEQUENCE [LARGE SCALE GENOMIC DNA]</scope>
    <source>
        <strain evidence="17">DB21MT 5</strain>
    </source>
</reference>
<keyword evidence="8" id="KW-0547">Nucleotide-binding</keyword>
<dbReference type="InterPro" id="IPR035965">
    <property type="entry name" value="PAS-like_dom_sf"/>
</dbReference>
<dbReference type="PRINTS" id="PR00344">
    <property type="entry name" value="BCTRLSENSOR"/>
</dbReference>
<keyword evidence="9 16" id="KW-0418">Kinase</keyword>
<evidence type="ECO:0000256" key="5">
    <source>
        <dbReference type="ARBA" id="ARBA00022553"/>
    </source>
</evidence>
<dbReference type="Gene3D" id="3.30.450.20">
    <property type="entry name" value="PAS domain"/>
    <property type="match status" value="2"/>
</dbReference>
<comment type="subcellular location">
    <subcellularLocation>
        <location evidence="2">Cell membrane</location>
        <topology evidence="2">Multi-pass membrane protein</topology>
    </subcellularLocation>
</comment>
<dbReference type="EMBL" id="LS483250">
    <property type="protein sequence ID" value="SQD79351.1"/>
    <property type="molecule type" value="Genomic_DNA"/>
</dbReference>
<dbReference type="InterPro" id="IPR004358">
    <property type="entry name" value="Sig_transdc_His_kin-like_C"/>
</dbReference>
<evidence type="ECO:0000256" key="7">
    <source>
        <dbReference type="ARBA" id="ARBA00022692"/>
    </source>
</evidence>
<evidence type="ECO:0000256" key="10">
    <source>
        <dbReference type="ARBA" id="ARBA00022840"/>
    </source>
</evidence>
<dbReference type="SUPFAM" id="SSF103190">
    <property type="entry name" value="Sensory domain-like"/>
    <property type="match status" value="1"/>
</dbReference>
<comment type="catalytic activity">
    <reaction evidence="1">
        <text>ATP + protein L-histidine = ADP + protein N-phospho-L-histidine.</text>
        <dbReference type="EC" id="2.7.13.3"/>
    </reaction>
</comment>
<evidence type="ECO:0000256" key="4">
    <source>
        <dbReference type="ARBA" id="ARBA00022475"/>
    </source>
</evidence>
<evidence type="ECO:0000256" key="11">
    <source>
        <dbReference type="ARBA" id="ARBA00022989"/>
    </source>
</evidence>
<dbReference type="InterPro" id="IPR005467">
    <property type="entry name" value="His_kinase_dom"/>
</dbReference>
<feature type="transmembrane region" description="Helical" evidence="14">
    <location>
        <begin position="20"/>
        <end position="39"/>
    </location>
</feature>
<dbReference type="Gene3D" id="3.30.565.10">
    <property type="entry name" value="Histidine kinase-like ATPase, C-terminal domain"/>
    <property type="match status" value="1"/>
</dbReference>
<dbReference type="InterPro" id="IPR016120">
    <property type="entry name" value="Sig_transdc_His_kin_SpoOB"/>
</dbReference>
<feature type="domain" description="Histidine kinase" evidence="15">
    <location>
        <begin position="430"/>
        <end position="538"/>
    </location>
</feature>
<keyword evidence="6 16" id="KW-0808">Transferase</keyword>
<keyword evidence="7 14" id="KW-0812">Transmembrane</keyword>
<dbReference type="InterPro" id="IPR003594">
    <property type="entry name" value="HATPase_dom"/>
</dbReference>
<dbReference type="GO" id="GO:0005886">
    <property type="term" value="C:plasma membrane"/>
    <property type="evidence" value="ECO:0007669"/>
    <property type="project" value="UniProtKB-SubCell"/>
</dbReference>
<dbReference type="PANTHER" id="PTHR44936:SF9">
    <property type="entry name" value="SENSOR PROTEIN CREC"/>
    <property type="match status" value="1"/>
</dbReference>
<evidence type="ECO:0000256" key="12">
    <source>
        <dbReference type="ARBA" id="ARBA00023012"/>
    </source>
</evidence>
<evidence type="ECO:0000256" key="13">
    <source>
        <dbReference type="ARBA" id="ARBA00023136"/>
    </source>
</evidence>
<dbReference type="EC" id="2.7.13.3" evidence="3"/>
<dbReference type="PANTHER" id="PTHR44936">
    <property type="entry name" value="SENSOR PROTEIN CREC"/>
    <property type="match status" value="1"/>
</dbReference>
<dbReference type="InterPro" id="IPR036890">
    <property type="entry name" value="HATPase_C_sf"/>
</dbReference>
<sequence>MLQSAVHLLNKKLSFRFRILLLLASVAIIQLLFVGYCFYQALMDTLENQVGARALVLAREIAIDPELVHALATDDKLSVQQYINGLLPLTDADYIVIGDKNEIRITHPNPLKVGMKMVGGDSTRALTKGEHYYTVTEGSMGLAIRGKAPIISVEGEIIGIISVGYLLDQVNSWFMFYLEPVLIGLLLTLFISWVCAWCFSIHIKTQMYGMEPEEIALSLRLQKSVLQAVYEGIIAIDNNACIITVNKTALNILGIANSPEYYKGKPVNEIATPTTFLIANSELGNVSDEVISLNGETLIANRTIIENNQQQSGWVISFRLRNDINMLTTQLSQIQQHSENLRLLCHEHANKLSTIGGFIQIGEYDKAIESITSYNNHQQQFIDYITKTFHCRVIAGLMIGKYSRAQELGLSLEFDDTCHLHNSPGSMPSDELAAILGNLLDNAFEATLKNPQSNKKISLLITDSGSDLVIEVADNGTGIDSAISDSIFIKGATSKEQPGHGIGLYLVHRYVINAGGCIFVDNADPSGAIFSLFIPHKRN</sequence>
<dbReference type="Pfam" id="PF02518">
    <property type="entry name" value="HATPase_c"/>
    <property type="match status" value="1"/>
</dbReference>
<dbReference type="CDD" id="cd16915">
    <property type="entry name" value="HATPase_DpiB-CitA-like"/>
    <property type="match status" value="1"/>
</dbReference>
<dbReference type="PROSITE" id="PS50109">
    <property type="entry name" value="HIS_KIN"/>
    <property type="match status" value="1"/>
</dbReference>
<evidence type="ECO:0000256" key="1">
    <source>
        <dbReference type="ARBA" id="ARBA00000085"/>
    </source>
</evidence>
<keyword evidence="11 14" id="KW-1133">Transmembrane helix</keyword>
<dbReference type="GO" id="GO:0000155">
    <property type="term" value="F:phosphorelay sensor kinase activity"/>
    <property type="evidence" value="ECO:0007669"/>
    <property type="project" value="InterPro"/>
</dbReference>
<evidence type="ECO:0000256" key="6">
    <source>
        <dbReference type="ARBA" id="ARBA00022679"/>
    </source>
</evidence>
<feature type="transmembrane region" description="Helical" evidence="14">
    <location>
        <begin position="173"/>
        <end position="199"/>
    </location>
</feature>
<dbReference type="SUPFAM" id="SSF55785">
    <property type="entry name" value="PYP-like sensor domain (PAS domain)"/>
    <property type="match status" value="1"/>
</dbReference>
<protein>
    <recommendedName>
        <fullName evidence="3">histidine kinase</fullName>
        <ecNumber evidence="3">2.7.13.3</ecNumber>
    </recommendedName>
</protein>
<keyword evidence="5" id="KW-0597">Phosphoprotein</keyword>
<keyword evidence="10" id="KW-0067">ATP-binding</keyword>
<dbReference type="GO" id="GO:0005524">
    <property type="term" value="F:ATP binding"/>
    <property type="evidence" value="ECO:0007669"/>
    <property type="project" value="UniProtKB-KW"/>
</dbReference>
<dbReference type="InterPro" id="IPR050980">
    <property type="entry name" value="2C_sensor_his_kinase"/>
</dbReference>
<keyword evidence="13 14" id="KW-0472">Membrane</keyword>
<evidence type="ECO:0000256" key="3">
    <source>
        <dbReference type="ARBA" id="ARBA00012438"/>
    </source>
</evidence>
<evidence type="ECO:0000313" key="16">
    <source>
        <dbReference type="EMBL" id="SQD79351.1"/>
    </source>
</evidence>
<dbReference type="KEGG" id="mya:MORIYA_2888"/>
<dbReference type="AlphaFoldDB" id="A0A330LTQ7"/>
<name>A0A330LTQ7_9GAMM</name>
<dbReference type="Proteomes" id="UP000250163">
    <property type="component" value="Chromosome MORIYA"/>
</dbReference>
<keyword evidence="12" id="KW-0902">Two-component regulatory system</keyword>
<keyword evidence="17" id="KW-1185">Reference proteome</keyword>
<evidence type="ECO:0000259" key="15">
    <source>
        <dbReference type="PROSITE" id="PS50109"/>
    </source>
</evidence>
<evidence type="ECO:0000256" key="14">
    <source>
        <dbReference type="SAM" id="Phobius"/>
    </source>
</evidence>
<dbReference type="Pfam" id="PF17203">
    <property type="entry name" value="sCache_3_2"/>
    <property type="match status" value="1"/>
</dbReference>
<dbReference type="SUPFAM" id="SSF55890">
    <property type="entry name" value="Sporulation response regulatory protein Spo0B"/>
    <property type="match status" value="1"/>
</dbReference>
<accession>A0A330LTQ7</accession>